<reference evidence="20 21" key="1">
    <citation type="submission" date="2018-11" db="EMBL/GenBank/DDBJ databases">
        <authorList>
            <person name="Criscuolo A."/>
        </authorList>
    </citation>
    <scope>NUCLEOTIDE SEQUENCE [LARGE SCALE GENOMIC DNA]</scope>
    <source>
        <strain evidence="20">ACIP111625</strain>
    </source>
</reference>
<keyword evidence="17" id="KW-0732">Signal</keyword>
<keyword evidence="3 14" id="KW-0813">Transport</keyword>
<feature type="signal peptide" evidence="17">
    <location>
        <begin position="1"/>
        <end position="25"/>
    </location>
</feature>
<protein>
    <recommendedName>
        <fullName evidence="15">Cytochrome c oxidase subunit 2</fullName>
        <ecNumber evidence="15">7.1.1.9</ecNumber>
    </recommendedName>
</protein>
<dbReference type="SUPFAM" id="SSF49503">
    <property type="entry name" value="Cupredoxins"/>
    <property type="match status" value="1"/>
</dbReference>
<evidence type="ECO:0000256" key="10">
    <source>
        <dbReference type="ARBA" id="ARBA00023008"/>
    </source>
</evidence>
<feature type="transmembrane region" description="Helical" evidence="16">
    <location>
        <begin position="100"/>
        <end position="118"/>
    </location>
</feature>
<dbReference type="Gene3D" id="2.60.40.420">
    <property type="entry name" value="Cupredoxins - blue copper proteins"/>
    <property type="match status" value="1"/>
</dbReference>
<keyword evidence="6 15" id="KW-0479">Metal-binding</keyword>
<evidence type="ECO:0000259" key="18">
    <source>
        <dbReference type="PROSITE" id="PS50857"/>
    </source>
</evidence>
<gene>
    <name evidence="20" type="primary">ctaC_1</name>
    <name evidence="20" type="ORF">XINFAN_02084</name>
</gene>
<keyword evidence="8 14" id="KW-0249">Electron transport</keyword>
<dbReference type="InterPro" id="IPR001505">
    <property type="entry name" value="Copper_CuA"/>
</dbReference>
<keyword evidence="10 15" id="KW-0186">Copper</keyword>
<comment type="function">
    <text evidence="12 15">Subunits I and II form the functional core of the enzyme complex. Electrons originating in cytochrome c are transferred via heme a and Cu(A) to the binuclear center formed by heme a3 and Cu(B).</text>
</comment>
<keyword evidence="4 14" id="KW-0679">Respiratory chain</keyword>
<keyword evidence="21" id="KW-1185">Reference proteome</keyword>
<keyword evidence="7" id="KW-1278">Translocase</keyword>
<keyword evidence="5 14" id="KW-0812">Transmembrane</keyword>
<comment type="similarity">
    <text evidence="2 14">Belongs to the cytochrome c oxidase subunit 2 family.</text>
</comment>
<dbReference type="Pfam" id="PF02790">
    <property type="entry name" value="COX2_TM"/>
    <property type="match status" value="1"/>
</dbReference>
<dbReference type="EC" id="7.1.1.9" evidence="15"/>
<sequence>MRVMTYLKGAALAGLVAVASGSAMAQALEIVGQPEPKGIHFQPAATDLAVGQHWLDDMVLYIITAITIFVLLMILIVILRFNSRANPVPRKFTHNTPLEIAWTVIPILVLIVIGAFSIPELQKQQTFPEGEVVIKITGNQWYWNYEYPQVVDEGGSALSFDSYMIGGLNWGGDATLTPEAEKGLIDAGYTRDQFLLAVDNAMVVPRGAKVLLQITAADVIHSWTIPAFAVKQDAVPGRLALAWFAADREGIYFGQCSELCGKDHAFMPITVKVVSPEVYQAWTQDALAGNVALTADAAAVAPAAVDLAAND</sequence>
<evidence type="ECO:0000256" key="11">
    <source>
        <dbReference type="ARBA" id="ARBA00023136"/>
    </source>
</evidence>
<dbReference type="PANTHER" id="PTHR22888:SF9">
    <property type="entry name" value="CYTOCHROME C OXIDASE SUBUNIT 2"/>
    <property type="match status" value="1"/>
</dbReference>
<dbReference type="GO" id="GO:0005507">
    <property type="term" value="F:copper ion binding"/>
    <property type="evidence" value="ECO:0007669"/>
    <property type="project" value="InterPro"/>
</dbReference>
<dbReference type="PROSITE" id="PS50857">
    <property type="entry name" value="COX2_CUA"/>
    <property type="match status" value="1"/>
</dbReference>
<dbReference type="InterPro" id="IPR011759">
    <property type="entry name" value="Cyt_c_oxidase_su2_TM_dom"/>
</dbReference>
<evidence type="ECO:0000256" key="4">
    <source>
        <dbReference type="ARBA" id="ARBA00022660"/>
    </source>
</evidence>
<evidence type="ECO:0000256" key="14">
    <source>
        <dbReference type="RuleBase" id="RU000456"/>
    </source>
</evidence>
<dbReference type="InterPro" id="IPR008972">
    <property type="entry name" value="Cupredoxin"/>
</dbReference>
<keyword evidence="20" id="KW-0560">Oxidoreductase</keyword>
<feature type="domain" description="Cytochrome oxidase subunit II transmembrane region profile" evidence="19">
    <location>
        <begin position="33"/>
        <end position="128"/>
    </location>
</feature>
<evidence type="ECO:0000256" key="13">
    <source>
        <dbReference type="ARBA" id="ARBA00047816"/>
    </source>
</evidence>
<feature type="chain" id="PRO_5018289369" description="Cytochrome c oxidase subunit 2" evidence="17">
    <location>
        <begin position="26"/>
        <end position="311"/>
    </location>
</feature>
<dbReference type="SUPFAM" id="SSF81464">
    <property type="entry name" value="Cytochrome c oxidase subunit II-like, transmembrane region"/>
    <property type="match status" value="1"/>
</dbReference>
<dbReference type="InterPro" id="IPR014222">
    <property type="entry name" value="Cyt_c_oxidase_su2"/>
</dbReference>
<dbReference type="NCBIfam" id="TIGR02866">
    <property type="entry name" value="CoxB"/>
    <property type="match status" value="1"/>
</dbReference>
<evidence type="ECO:0000256" key="12">
    <source>
        <dbReference type="ARBA" id="ARBA00024688"/>
    </source>
</evidence>
<dbReference type="Pfam" id="PF00116">
    <property type="entry name" value="COX2"/>
    <property type="match status" value="1"/>
</dbReference>
<organism evidence="20 21">
    <name type="scientific">Pseudogemmobacter humi</name>
    <dbReference type="NCBI Taxonomy" id="2483812"/>
    <lineage>
        <taxon>Bacteria</taxon>
        <taxon>Pseudomonadati</taxon>
        <taxon>Pseudomonadota</taxon>
        <taxon>Alphaproteobacteria</taxon>
        <taxon>Rhodobacterales</taxon>
        <taxon>Paracoccaceae</taxon>
        <taxon>Pseudogemmobacter</taxon>
    </lineage>
</organism>
<name>A0A3P5XIE6_9RHOB</name>
<evidence type="ECO:0000256" key="1">
    <source>
        <dbReference type="ARBA" id="ARBA00004141"/>
    </source>
</evidence>
<comment type="subcellular location">
    <subcellularLocation>
        <location evidence="14">Cell membrane</location>
        <topology evidence="14">Multi-pass membrane protein</topology>
    </subcellularLocation>
    <subcellularLocation>
        <location evidence="1">Membrane</location>
        <topology evidence="1">Multi-pass membrane protein</topology>
    </subcellularLocation>
</comment>
<evidence type="ECO:0000256" key="9">
    <source>
        <dbReference type="ARBA" id="ARBA00022989"/>
    </source>
</evidence>
<evidence type="ECO:0000259" key="19">
    <source>
        <dbReference type="PROSITE" id="PS50999"/>
    </source>
</evidence>
<dbReference type="PROSITE" id="PS00078">
    <property type="entry name" value="COX2"/>
    <property type="match status" value="1"/>
</dbReference>
<dbReference type="GO" id="GO:0042773">
    <property type="term" value="P:ATP synthesis coupled electron transport"/>
    <property type="evidence" value="ECO:0007669"/>
    <property type="project" value="TreeGrafter"/>
</dbReference>
<evidence type="ECO:0000256" key="5">
    <source>
        <dbReference type="ARBA" id="ARBA00022692"/>
    </source>
</evidence>
<dbReference type="EMBL" id="UXAW01000067">
    <property type="protein sequence ID" value="VDC28310.1"/>
    <property type="molecule type" value="Genomic_DNA"/>
</dbReference>
<evidence type="ECO:0000256" key="8">
    <source>
        <dbReference type="ARBA" id="ARBA00022982"/>
    </source>
</evidence>
<dbReference type="InterPro" id="IPR002429">
    <property type="entry name" value="CcO_II-like_C"/>
</dbReference>
<keyword evidence="11 16" id="KW-0472">Membrane</keyword>
<dbReference type="GO" id="GO:0004129">
    <property type="term" value="F:cytochrome-c oxidase activity"/>
    <property type="evidence" value="ECO:0007669"/>
    <property type="project" value="UniProtKB-EC"/>
</dbReference>
<evidence type="ECO:0000313" key="21">
    <source>
        <dbReference type="Proteomes" id="UP000277498"/>
    </source>
</evidence>
<evidence type="ECO:0000256" key="6">
    <source>
        <dbReference type="ARBA" id="ARBA00022723"/>
    </source>
</evidence>
<comment type="catalytic activity">
    <reaction evidence="13 15">
        <text>4 Fe(II)-[cytochrome c] + O2 + 8 H(+)(in) = 4 Fe(III)-[cytochrome c] + 2 H2O + 4 H(+)(out)</text>
        <dbReference type="Rhea" id="RHEA:11436"/>
        <dbReference type="Rhea" id="RHEA-COMP:10350"/>
        <dbReference type="Rhea" id="RHEA-COMP:14399"/>
        <dbReference type="ChEBI" id="CHEBI:15377"/>
        <dbReference type="ChEBI" id="CHEBI:15378"/>
        <dbReference type="ChEBI" id="CHEBI:15379"/>
        <dbReference type="ChEBI" id="CHEBI:29033"/>
        <dbReference type="ChEBI" id="CHEBI:29034"/>
        <dbReference type="EC" id="7.1.1.9"/>
    </reaction>
</comment>
<evidence type="ECO:0000256" key="7">
    <source>
        <dbReference type="ARBA" id="ARBA00022967"/>
    </source>
</evidence>
<proteinExistence type="inferred from homology"/>
<keyword evidence="9 16" id="KW-1133">Transmembrane helix</keyword>
<dbReference type="InterPro" id="IPR045187">
    <property type="entry name" value="CcO_II"/>
</dbReference>
<dbReference type="OrthoDB" id="9781261at2"/>
<evidence type="ECO:0000256" key="2">
    <source>
        <dbReference type="ARBA" id="ARBA00007866"/>
    </source>
</evidence>
<comment type="cofactor">
    <cofactor evidence="15">
        <name>Cu cation</name>
        <dbReference type="ChEBI" id="CHEBI:23378"/>
    </cofactor>
    <text evidence="15">Binds a copper A center.</text>
</comment>
<evidence type="ECO:0000256" key="16">
    <source>
        <dbReference type="SAM" id="Phobius"/>
    </source>
</evidence>
<dbReference type="Proteomes" id="UP000277498">
    <property type="component" value="Unassembled WGS sequence"/>
</dbReference>
<evidence type="ECO:0000256" key="3">
    <source>
        <dbReference type="ARBA" id="ARBA00022448"/>
    </source>
</evidence>
<dbReference type="PROSITE" id="PS50999">
    <property type="entry name" value="COX2_TM"/>
    <property type="match status" value="1"/>
</dbReference>
<dbReference type="RefSeq" id="WP_124086722.1">
    <property type="nucleotide sequence ID" value="NZ_UXAW01000067.1"/>
</dbReference>
<accession>A0A3P5XIE6</accession>
<evidence type="ECO:0000256" key="17">
    <source>
        <dbReference type="SAM" id="SignalP"/>
    </source>
</evidence>
<feature type="domain" description="Cytochrome oxidase subunit II copper A binding" evidence="18">
    <location>
        <begin position="129"/>
        <end position="285"/>
    </location>
</feature>
<evidence type="ECO:0000313" key="20">
    <source>
        <dbReference type="EMBL" id="VDC28310.1"/>
    </source>
</evidence>
<feature type="transmembrane region" description="Helical" evidence="16">
    <location>
        <begin position="58"/>
        <end position="79"/>
    </location>
</feature>
<dbReference type="GO" id="GO:0016491">
    <property type="term" value="F:oxidoreductase activity"/>
    <property type="evidence" value="ECO:0007669"/>
    <property type="project" value="UniProtKB-KW"/>
</dbReference>
<dbReference type="Gene3D" id="1.10.287.90">
    <property type="match status" value="1"/>
</dbReference>
<dbReference type="PANTHER" id="PTHR22888">
    <property type="entry name" value="CYTOCHROME C OXIDASE, SUBUNIT II"/>
    <property type="match status" value="1"/>
</dbReference>
<dbReference type="InterPro" id="IPR036257">
    <property type="entry name" value="Cyt_c_oxidase_su2_TM_sf"/>
</dbReference>
<dbReference type="AlphaFoldDB" id="A0A3P5XIE6"/>
<evidence type="ECO:0000256" key="15">
    <source>
        <dbReference type="RuleBase" id="RU004024"/>
    </source>
</evidence>
<dbReference type="PRINTS" id="PR01166">
    <property type="entry name" value="CYCOXIDASEII"/>
</dbReference>
<dbReference type="GO" id="GO:0005886">
    <property type="term" value="C:plasma membrane"/>
    <property type="evidence" value="ECO:0007669"/>
    <property type="project" value="UniProtKB-SubCell"/>
</dbReference>